<feature type="non-terminal residue" evidence="1">
    <location>
        <position position="71"/>
    </location>
</feature>
<gene>
    <name evidence="1" type="ORF">PENTCL1PPCAC_15463</name>
</gene>
<sequence length="71" mass="8107">NYELRSIGVRLHDNVPRFAVFGGRLVVHEDKGFLWYEKCQRLYVGWMDDDTFSWAVEETTGAVPSGRNGSA</sequence>
<protein>
    <submittedName>
        <fullName evidence="1">Uncharacterized protein</fullName>
    </submittedName>
</protein>
<keyword evidence="2" id="KW-1185">Reference proteome</keyword>
<feature type="non-terminal residue" evidence="1">
    <location>
        <position position="1"/>
    </location>
</feature>
<evidence type="ECO:0000313" key="1">
    <source>
        <dbReference type="EMBL" id="GMS93288.1"/>
    </source>
</evidence>
<dbReference type="AlphaFoldDB" id="A0AAV5TDK3"/>
<dbReference type="Proteomes" id="UP001432027">
    <property type="component" value="Unassembled WGS sequence"/>
</dbReference>
<comment type="caution">
    <text evidence="1">The sequence shown here is derived from an EMBL/GenBank/DDBJ whole genome shotgun (WGS) entry which is preliminary data.</text>
</comment>
<proteinExistence type="predicted"/>
<name>A0AAV5TDK3_9BILA</name>
<evidence type="ECO:0000313" key="2">
    <source>
        <dbReference type="Proteomes" id="UP001432027"/>
    </source>
</evidence>
<organism evidence="1 2">
    <name type="scientific">Pristionchus entomophagus</name>
    <dbReference type="NCBI Taxonomy" id="358040"/>
    <lineage>
        <taxon>Eukaryota</taxon>
        <taxon>Metazoa</taxon>
        <taxon>Ecdysozoa</taxon>
        <taxon>Nematoda</taxon>
        <taxon>Chromadorea</taxon>
        <taxon>Rhabditida</taxon>
        <taxon>Rhabditina</taxon>
        <taxon>Diplogasteromorpha</taxon>
        <taxon>Diplogasteroidea</taxon>
        <taxon>Neodiplogasteridae</taxon>
        <taxon>Pristionchus</taxon>
    </lineage>
</organism>
<dbReference type="EMBL" id="BTSX01000004">
    <property type="protein sequence ID" value="GMS93288.1"/>
    <property type="molecule type" value="Genomic_DNA"/>
</dbReference>
<accession>A0AAV5TDK3</accession>
<reference evidence="1" key="1">
    <citation type="submission" date="2023-10" db="EMBL/GenBank/DDBJ databases">
        <title>Genome assembly of Pristionchus species.</title>
        <authorList>
            <person name="Yoshida K."/>
            <person name="Sommer R.J."/>
        </authorList>
    </citation>
    <scope>NUCLEOTIDE SEQUENCE</scope>
    <source>
        <strain evidence="1">RS0144</strain>
    </source>
</reference>